<evidence type="ECO:0000256" key="1">
    <source>
        <dbReference type="ARBA" id="ARBA00022450"/>
    </source>
</evidence>
<keyword evidence="4" id="KW-0808">Transferase</keyword>
<comment type="caution">
    <text evidence="9">The sequence shown here is derived from an EMBL/GenBank/DDBJ whole genome shotgun (WGS) entry which is preliminary data.</text>
</comment>
<dbReference type="KEGG" id="pchm:VFPPC_06217"/>
<evidence type="ECO:0000256" key="7">
    <source>
        <dbReference type="SAM" id="MobiDB-lite"/>
    </source>
</evidence>
<proteinExistence type="inferred from homology"/>
<dbReference type="InterPro" id="IPR036291">
    <property type="entry name" value="NAD(P)-bd_dom_sf"/>
</dbReference>
<gene>
    <name evidence="9" type="ORF">VFPPC_06217</name>
</gene>
<dbReference type="InterPro" id="IPR045851">
    <property type="entry name" value="AMP-bd_C_sf"/>
</dbReference>
<dbReference type="SUPFAM" id="SSF47336">
    <property type="entry name" value="ACP-like"/>
    <property type="match status" value="2"/>
</dbReference>
<dbReference type="EMBL" id="LSBJ02000005">
    <property type="protein sequence ID" value="OAQ65042.1"/>
    <property type="molecule type" value="Genomic_DNA"/>
</dbReference>
<dbReference type="InterPro" id="IPR013968">
    <property type="entry name" value="PKS_KR"/>
</dbReference>
<dbReference type="Gene3D" id="3.40.50.12780">
    <property type="entry name" value="N-terminal domain of ligase-like"/>
    <property type="match status" value="1"/>
</dbReference>
<feature type="region of interest" description="Disordered" evidence="7">
    <location>
        <begin position="801"/>
        <end position="857"/>
    </location>
</feature>
<dbReference type="InterPro" id="IPR001242">
    <property type="entry name" value="Condensation_dom"/>
</dbReference>
<feature type="domain" description="Carrier" evidence="8">
    <location>
        <begin position="1880"/>
        <end position="1959"/>
    </location>
</feature>
<dbReference type="Pfam" id="PF23297">
    <property type="entry name" value="ACP_SdgA_C"/>
    <property type="match status" value="1"/>
</dbReference>
<dbReference type="GO" id="GO:0043041">
    <property type="term" value="P:amino acid activation for nonribosomal peptide biosynthetic process"/>
    <property type="evidence" value="ECO:0007669"/>
    <property type="project" value="TreeGrafter"/>
</dbReference>
<dbReference type="InterPro" id="IPR006162">
    <property type="entry name" value="Ppantetheine_attach_site"/>
</dbReference>
<dbReference type="GO" id="GO:0016491">
    <property type="term" value="F:oxidoreductase activity"/>
    <property type="evidence" value="ECO:0007669"/>
    <property type="project" value="UniProtKB-KW"/>
</dbReference>
<dbReference type="InterPro" id="IPR057326">
    <property type="entry name" value="KR_dom"/>
</dbReference>
<dbReference type="GO" id="GO:0008168">
    <property type="term" value="F:methyltransferase activity"/>
    <property type="evidence" value="ECO:0007669"/>
    <property type="project" value="UniProtKB-KW"/>
</dbReference>
<dbReference type="Gene3D" id="3.40.50.720">
    <property type="entry name" value="NAD(P)-binding Rossmann-like Domain"/>
    <property type="match status" value="2"/>
</dbReference>
<dbReference type="SMART" id="SM00822">
    <property type="entry name" value="PKS_KR"/>
    <property type="match status" value="1"/>
</dbReference>
<dbReference type="InterPro" id="IPR000873">
    <property type="entry name" value="AMP-dep_synth/lig_dom"/>
</dbReference>
<dbReference type="Pfam" id="PF07993">
    <property type="entry name" value="NAD_binding_4"/>
    <property type="match status" value="1"/>
</dbReference>
<dbReference type="GeneID" id="28849278"/>
<feature type="domain" description="Carrier" evidence="8">
    <location>
        <begin position="677"/>
        <end position="754"/>
    </location>
</feature>
<keyword evidence="4" id="KW-0489">Methyltransferase</keyword>
<dbReference type="Gene3D" id="3.30.559.10">
    <property type="entry name" value="Chloramphenicol acetyltransferase-like domain"/>
    <property type="match status" value="1"/>
</dbReference>
<dbReference type="STRING" id="1380566.A0A179FHN6"/>
<dbReference type="InterPro" id="IPR025110">
    <property type="entry name" value="AMP-bd_C"/>
</dbReference>
<dbReference type="CDD" id="cd05930">
    <property type="entry name" value="A_NRPS"/>
    <property type="match status" value="1"/>
</dbReference>
<evidence type="ECO:0000313" key="9">
    <source>
        <dbReference type="EMBL" id="OAQ65042.1"/>
    </source>
</evidence>
<dbReference type="InterPro" id="IPR036736">
    <property type="entry name" value="ACP-like_sf"/>
</dbReference>
<dbReference type="InterPro" id="IPR042099">
    <property type="entry name" value="ANL_N_sf"/>
</dbReference>
<dbReference type="OrthoDB" id="329835at2759"/>
<dbReference type="Pfam" id="PF13193">
    <property type="entry name" value="AMP-binding_C"/>
    <property type="match status" value="1"/>
</dbReference>
<dbReference type="GO" id="GO:0044550">
    <property type="term" value="P:secondary metabolite biosynthetic process"/>
    <property type="evidence" value="ECO:0007669"/>
    <property type="project" value="TreeGrafter"/>
</dbReference>
<accession>A0A179FHN6</accession>
<evidence type="ECO:0000256" key="3">
    <source>
        <dbReference type="ARBA" id="ARBA00022598"/>
    </source>
</evidence>
<dbReference type="Pfam" id="PF00550">
    <property type="entry name" value="PP-binding"/>
    <property type="match status" value="1"/>
</dbReference>
<feature type="compositionally biased region" description="Polar residues" evidence="7">
    <location>
        <begin position="814"/>
        <end position="831"/>
    </location>
</feature>
<dbReference type="Gene3D" id="1.10.1200.10">
    <property type="entry name" value="ACP-like"/>
    <property type="match status" value="2"/>
</dbReference>
<sequence length="2305" mass="253096">MTIGIGRALAVELPHVNINYLDFDSAVSWDAGFIVRHVLEMTFSSSSEKNSENMLWTLESEVLVKDGQVLVPRVVPDTAANELYNAKRRTIKKLLSSDERVEIVHDGALSRARLVKGDQLHFPAAYAVVNVDMSLAIHVLEESPCFLCFGKLQKSGEAVFALAETASSAVVVPKESVFKLHDVQTSDSQTLAAMASALIVSTIISTMSTHRPILVCGVPRNVQGIISTLAMNMGHRLLFLKVATQVSRDEIPGCIVIHPCAPTRHIRSQIPHDSAVLYALSNDDIETVLPLLPKGCIIQSFDPGFTIRQPASHVGRVLKEAYQACQTLSPELLGSVSLETVHIRDVPDKLHEYRERLSAAVVYDRDLPVSVSLQSFDPRNIFSSMKTYFFVGMTGELGQSLCRYIVQAGARHIVLASRNPTENMEWVSEMRLKGIYLHIVRMDVTLQSQVRETLAMIRRTMPPIGGVANAALVLESGIFVNASAESVERQMKPKVSGLSNLDQEFSNDSLDFFLAFGSLGTVCGTAGQAVYHAGNMFMSSMIEKRRRRGQAASILQLGLLVDVGYVSRTDREQSTDLEGTLRAFSLTPLSESEFHYAVLQAIISGKPGSASGEVIVGIEPYVDRGDKTNRPSWVEKACFSPMVKAPVSVATANPLNVMPQSVQVAREELNKAKDFSEAVATVQKMFCRKISTMVRIPESSIDHNSPVADVGLDSLHGIEMRNWLFKEINIRLPLLRILGREPLSSLCASVAKEFMDIKPVQGDIPEGTDATPAHLDQCIDLEDNVLQCVDAVTKETVSEVTIGLPSSQDEDSRSQTPSTPVDTATPTSDSVASDHVPWGSLPVDKNGDVSCPSLNMDTTGRQADLKAKIIMRRPSTAEAASEYQRTERLSFAQTGIHFLHTLSKRPTSLNVTVQYTIKGSLNIDRLSRAIEMVLGHYQAHQACYLADSGSAETRQYLSKEAKRSRLITLEGTEADARLAFDTISNQEYSLSTGETFRAVLIAHEPERHSLVLGFHLIASDAYSFSIFLKELNRAYQMLPLSPSPGLFLNFACQQRQDLEYGKFSESITYWKSQLLPLAAPMPLLPLSKAKTRQARQFYGNNKASRELNSSIVENISKVSQLHGATCMQFYLAVLQVLLMRLVEIDDMCIGVTDSGRDPTGDFVNSIGHFANVLPMRFMTDLSQTFESLLNATSQIVLSSFEHSQIPFDVLLEKFGIERSPLSTPVFQVAFNYRLGDIMQQSLGDCIMTMERYDDVKTAYDLTINVTKTPEQGHLLECITADNLYSPTATEFILDTFVSLIKDLSQDQSVRIQDCPLFSDDQIQHGTSLGRGPSRIFSWPRTLSERFMQVAADFPNVVAIKDQNISLAYSQLSDQVAEYAARLLDANVEFGSRIIVLCEPSVDLYTILLAILHIGAVYVPLDANLPLTRQIAIVEACCPDLLIYHEATSNSAVSLKGIPGLKSISFSDLQACPVEYQQLCPAATLTGDEDGFILFTSGTTSTPKGILLSQSGIMNYAASKSELLCLDQVTVLQQTSISFDMAIAQAFNAFANGGTLVIAPSNVRGDPIELAKVMLAGNIQFTLCTPSEYLMLTTFAADILKQCSSWKYACSGGEVVTERLVNAIQDLELPDLTFTDCYGPTEISCATTFRQVELSSPVVDTVSDAPIAQEEAGRSVGMPIPNTHIYILSERDSSPLPQGMPGEICVAGSGVAKGYLLEELNQQKFVLNPFATLDDKTQEWHVMYRTGDRGLLQPDGSLTFLGRTDGGSAVIKLRGMRIDLGEVANAIIKAASQHGVVDAVVVSRGEPQYLICYVVLATGVFMKQQRLQSFLQDIELPRYMIPSAVFALERFPITSNGKIDRAALEALPVPDEPHSSEESDSTLTVPEIELQNIWRDVLGEAAKTAEIGADTDFFTVGGSSLLLVHLQSALTDRTGVTLSLQQLYQATTLRPMSALMHADRVRLTEDKIDWVEETSMPANFQDIAPCSSTVALRKHKRHVLLTGSTSFLGQEILRQLITNNDVEKVHCIAVPDAERHNVPMQEHSKVVIYSGSLQSPTLGLSSKQREFLQSNVDQIIHAAVQGHCMNNYKSVRQALYLSTQSLVRLLALPRRIPFHFVSAPRVVLLSGKVEGQPVSMSRYHPPTDGSQGVTAANWASEQFLEHASRDLGLPVVINRHCALVGERAPADDVMNSVIRFSLLTGRVPHISAATGFFDFEDVSVVAAELANQPLASPGQVCFRHQSSNVRVPFNKLACRLQQVHNREFEVVDASEWLDCAVTAGMEHLLFIHLRATMASGSPIIFPYLGE</sequence>
<dbReference type="CDD" id="cd19532">
    <property type="entry name" value="C_PKS-NRPS"/>
    <property type="match status" value="1"/>
</dbReference>
<comment type="similarity">
    <text evidence="6">Belongs to the NRP synthetase family.</text>
</comment>
<evidence type="ECO:0000313" key="10">
    <source>
        <dbReference type="Proteomes" id="UP000078397"/>
    </source>
</evidence>
<dbReference type="GO" id="GO:0031177">
    <property type="term" value="F:phosphopantetheine binding"/>
    <property type="evidence" value="ECO:0007669"/>
    <property type="project" value="InterPro"/>
</dbReference>
<dbReference type="SUPFAM" id="SSF51735">
    <property type="entry name" value="NAD(P)-binding Rossmann-fold domains"/>
    <property type="match status" value="2"/>
</dbReference>
<keyword evidence="1" id="KW-0596">Phosphopantetheine</keyword>
<dbReference type="Pfam" id="PF00668">
    <property type="entry name" value="Condensation"/>
    <property type="match status" value="1"/>
</dbReference>
<reference evidence="9 10" key="1">
    <citation type="journal article" date="2016" name="PLoS Pathog.">
        <title>Biosynthesis of antibiotic leucinostatins in bio-control fungus Purpureocillium lilacinum and their inhibition on phytophthora revealed by genome mining.</title>
        <authorList>
            <person name="Wang G."/>
            <person name="Liu Z."/>
            <person name="Lin R."/>
            <person name="Li E."/>
            <person name="Mao Z."/>
            <person name="Ling J."/>
            <person name="Yang Y."/>
            <person name="Yin W.B."/>
            <person name="Xie B."/>
        </authorList>
    </citation>
    <scope>NUCLEOTIDE SEQUENCE [LARGE SCALE GENOMIC DNA]</scope>
    <source>
        <strain evidence="9">170</strain>
    </source>
</reference>
<dbReference type="PROSITE" id="PS00455">
    <property type="entry name" value="AMP_BINDING"/>
    <property type="match status" value="1"/>
</dbReference>
<dbReference type="Pfam" id="PF00501">
    <property type="entry name" value="AMP-binding"/>
    <property type="match status" value="1"/>
</dbReference>
<evidence type="ECO:0000259" key="8">
    <source>
        <dbReference type="PROSITE" id="PS50075"/>
    </source>
</evidence>
<keyword evidence="10" id="KW-1185">Reference proteome</keyword>
<keyword evidence="3" id="KW-0436">Ligase</keyword>
<dbReference type="Gene3D" id="3.30.300.30">
    <property type="match status" value="1"/>
</dbReference>
<dbReference type="Gene3D" id="3.30.559.30">
    <property type="entry name" value="Nonribosomal peptide synthetase, condensation domain"/>
    <property type="match status" value="1"/>
</dbReference>
<dbReference type="InterPro" id="IPR023213">
    <property type="entry name" value="CAT-like_dom_sf"/>
</dbReference>
<protein>
    <submittedName>
        <fullName evidence="9">Hybrid NRPS/PKS enzyme</fullName>
    </submittedName>
</protein>
<dbReference type="InterPro" id="IPR009081">
    <property type="entry name" value="PP-bd_ACP"/>
</dbReference>
<dbReference type="CDD" id="cd05274">
    <property type="entry name" value="KR_FAS_SDR_x"/>
    <property type="match status" value="1"/>
</dbReference>
<keyword evidence="5" id="KW-0560">Oxidoreductase</keyword>
<evidence type="ECO:0000256" key="2">
    <source>
        <dbReference type="ARBA" id="ARBA00022553"/>
    </source>
</evidence>
<evidence type="ECO:0000256" key="5">
    <source>
        <dbReference type="ARBA" id="ARBA00023002"/>
    </source>
</evidence>
<dbReference type="PANTHER" id="PTHR45527">
    <property type="entry name" value="NONRIBOSOMAL PEPTIDE SYNTHETASE"/>
    <property type="match status" value="1"/>
</dbReference>
<dbReference type="PROSITE" id="PS50075">
    <property type="entry name" value="CARRIER"/>
    <property type="match status" value="2"/>
</dbReference>
<dbReference type="SUPFAM" id="SSF56801">
    <property type="entry name" value="Acetyl-CoA synthetase-like"/>
    <property type="match status" value="1"/>
</dbReference>
<dbReference type="SUPFAM" id="SSF52777">
    <property type="entry name" value="CoA-dependent acyltransferases"/>
    <property type="match status" value="2"/>
</dbReference>
<dbReference type="InterPro" id="IPR020806">
    <property type="entry name" value="PKS_PP-bd"/>
</dbReference>
<name>A0A179FHN6_METCM</name>
<dbReference type="GO" id="GO:0016874">
    <property type="term" value="F:ligase activity"/>
    <property type="evidence" value="ECO:0007669"/>
    <property type="project" value="UniProtKB-KW"/>
</dbReference>
<organism evidence="9 10">
    <name type="scientific">Pochonia chlamydosporia 170</name>
    <dbReference type="NCBI Taxonomy" id="1380566"/>
    <lineage>
        <taxon>Eukaryota</taxon>
        <taxon>Fungi</taxon>
        <taxon>Dikarya</taxon>
        <taxon>Ascomycota</taxon>
        <taxon>Pezizomycotina</taxon>
        <taxon>Sordariomycetes</taxon>
        <taxon>Hypocreomycetidae</taxon>
        <taxon>Hypocreales</taxon>
        <taxon>Clavicipitaceae</taxon>
        <taxon>Pochonia</taxon>
    </lineage>
</organism>
<evidence type="ECO:0000256" key="6">
    <source>
        <dbReference type="ARBA" id="ARBA00029454"/>
    </source>
</evidence>
<dbReference type="GO" id="GO:0032259">
    <property type="term" value="P:methylation"/>
    <property type="evidence" value="ECO:0007669"/>
    <property type="project" value="UniProtKB-KW"/>
</dbReference>
<evidence type="ECO:0000256" key="4">
    <source>
        <dbReference type="ARBA" id="ARBA00022603"/>
    </source>
</evidence>
<keyword evidence="2" id="KW-0597">Phosphoprotein</keyword>
<dbReference type="PANTHER" id="PTHR45527:SF1">
    <property type="entry name" value="FATTY ACID SYNTHASE"/>
    <property type="match status" value="1"/>
</dbReference>
<dbReference type="RefSeq" id="XP_018142356.1">
    <property type="nucleotide sequence ID" value="XM_018285284.1"/>
</dbReference>
<dbReference type="InterPro" id="IPR020845">
    <property type="entry name" value="AMP-binding_CS"/>
</dbReference>
<dbReference type="PROSITE" id="PS00012">
    <property type="entry name" value="PHOSPHOPANTETHEINE"/>
    <property type="match status" value="1"/>
</dbReference>
<dbReference type="Pfam" id="PF08659">
    <property type="entry name" value="KR"/>
    <property type="match status" value="1"/>
</dbReference>
<dbReference type="SMART" id="SM00823">
    <property type="entry name" value="PKS_PP"/>
    <property type="match status" value="2"/>
</dbReference>
<dbReference type="GO" id="GO:0005737">
    <property type="term" value="C:cytoplasm"/>
    <property type="evidence" value="ECO:0007669"/>
    <property type="project" value="TreeGrafter"/>
</dbReference>
<dbReference type="InterPro" id="IPR013120">
    <property type="entry name" value="FAR_NAD-bd"/>
</dbReference>
<dbReference type="Proteomes" id="UP000078397">
    <property type="component" value="Unassembled WGS sequence"/>
</dbReference>